<dbReference type="RefSeq" id="WP_231415799.1">
    <property type="nucleotide sequence ID" value="NZ_CP126446.1"/>
</dbReference>
<dbReference type="InterPro" id="IPR004352">
    <property type="entry name" value="GH114_TIM-barrel"/>
</dbReference>
<organism evidence="3 4">
    <name type="scientific">Pontibacillus chungwhensis</name>
    <dbReference type="NCBI Taxonomy" id="265426"/>
    <lineage>
        <taxon>Bacteria</taxon>
        <taxon>Bacillati</taxon>
        <taxon>Bacillota</taxon>
        <taxon>Bacilli</taxon>
        <taxon>Bacillales</taxon>
        <taxon>Bacillaceae</taxon>
        <taxon>Pontibacillus</taxon>
    </lineage>
</organism>
<feature type="domain" description="Glycoside-hydrolase family GH114 TIM-barrel" evidence="2">
    <location>
        <begin position="51"/>
        <end position="254"/>
    </location>
</feature>
<evidence type="ECO:0000256" key="1">
    <source>
        <dbReference type="SAM" id="SignalP"/>
    </source>
</evidence>
<reference evidence="3 4" key="1">
    <citation type="submission" date="2023-05" db="EMBL/GenBank/DDBJ databases">
        <title>Comparative genomics reveals the evidence of polycyclic aromatic hydrocarbons degradation in moderately halophilic genus Pontibacillus.</title>
        <authorList>
            <person name="Yang H."/>
            <person name="Qian Z."/>
        </authorList>
    </citation>
    <scope>NUCLEOTIDE SEQUENCE [LARGE SCALE GENOMIC DNA]</scope>
    <source>
        <strain evidence="4">HN14</strain>
    </source>
</reference>
<proteinExistence type="predicted"/>
<keyword evidence="4" id="KW-1185">Reference proteome</keyword>
<dbReference type="EMBL" id="CP126446">
    <property type="protein sequence ID" value="WIF99533.1"/>
    <property type="molecule type" value="Genomic_DNA"/>
</dbReference>
<accession>A0ABY8V218</accession>
<evidence type="ECO:0000313" key="4">
    <source>
        <dbReference type="Proteomes" id="UP001236652"/>
    </source>
</evidence>
<dbReference type="InterPro" id="IPR017853">
    <property type="entry name" value="GH"/>
</dbReference>
<sequence>MKKVVVCLLLVSLSLGFAVPSLAKEGEEMNQPFKGIETYQIFYGAPTPEVINEMKAYDLVILEPYHYRKEQIQRIQSAGTMVLGYITTMEIAEWNQALMKELKEEDFYKRNGKKVFYPEWKSYLMDFTSKHYQAIVHKEINQHIIGKQFDGLFLDTVGDIDNEFWDKPDILKKQRAAMVSFLKKIKEQYKNLPIVQNWGFDTLAEATAPYVDGIMWESFDHSIVSQDEWAQNKIQQLQKIKDKQGVQVFTVAFKEWERSSGLAHRYGFIHTYEQDSYDQWTSGASFLTKR</sequence>
<dbReference type="InterPro" id="IPR013785">
    <property type="entry name" value="Aldolase_TIM"/>
</dbReference>
<dbReference type="PANTHER" id="PTHR35882">
    <property type="entry name" value="PELA"/>
    <property type="match status" value="1"/>
</dbReference>
<name>A0ABY8V218_9BACI</name>
<dbReference type="PANTHER" id="PTHR35882:SF2">
    <property type="entry name" value="PELA"/>
    <property type="match status" value="1"/>
</dbReference>
<dbReference type="Pfam" id="PF03537">
    <property type="entry name" value="Glyco_hydro_114"/>
    <property type="match status" value="1"/>
</dbReference>
<keyword evidence="1" id="KW-0732">Signal</keyword>
<evidence type="ECO:0000313" key="3">
    <source>
        <dbReference type="EMBL" id="WIF99533.1"/>
    </source>
</evidence>
<evidence type="ECO:0000259" key="2">
    <source>
        <dbReference type="Pfam" id="PF03537"/>
    </source>
</evidence>
<feature type="chain" id="PRO_5046527027" evidence="1">
    <location>
        <begin position="24"/>
        <end position="290"/>
    </location>
</feature>
<dbReference type="SUPFAM" id="SSF51445">
    <property type="entry name" value="(Trans)glycosidases"/>
    <property type="match status" value="1"/>
</dbReference>
<dbReference type="Gene3D" id="3.20.20.70">
    <property type="entry name" value="Aldolase class I"/>
    <property type="match status" value="1"/>
</dbReference>
<dbReference type="Proteomes" id="UP001236652">
    <property type="component" value="Chromosome"/>
</dbReference>
<feature type="signal peptide" evidence="1">
    <location>
        <begin position="1"/>
        <end position="23"/>
    </location>
</feature>
<gene>
    <name evidence="3" type="ORF">QNI29_07710</name>
</gene>
<protein>
    <submittedName>
        <fullName evidence="3">Endo alpha-1,4 polygalactosaminidase</fullName>
    </submittedName>
</protein>